<dbReference type="Proteomes" id="UP001415857">
    <property type="component" value="Unassembled WGS sequence"/>
</dbReference>
<evidence type="ECO:0000313" key="2">
    <source>
        <dbReference type="EMBL" id="KAK9285427.1"/>
    </source>
</evidence>
<dbReference type="PANTHER" id="PTHR47723:SF22">
    <property type="entry name" value="RNASE H TYPE-1 DOMAIN-CONTAINING PROTEIN"/>
    <property type="match status" value="1"/>
</dbReference>
<dbReference type="InterPro" id="IPR036397">
    <property type="entry name" value="RNaseH_sf"/>
</dbReference>
<keyword evidence="3" id="KW-1185">Reference proteome</keyword>
<proteinExistence type="predicted"/>
<gene>
    <name evidence="2" type="ORF">L1049_024620</name>
</gene>
<accession>A0AAP0WZT2</accession>
<dbReference type="CDD" id="cd06222">
    <property type="entry name" value="RNase_H_like"/>
    <property type="match status" value="1"/>
</dbReference>
<organism evidence="2 3">
    <name type="scientific">Liquidambar formosana</name>
    <name type="common">Formosan gum</name>
    <dbReference type="NCBI Taxonomy" id="63359"/>
    <lineage>
        <taxon>Eukaryota</taxon>
        <taxon>Viridiplantae</taxon>
        <taxon>Streptophyta</taxon>
        <taxon>Embryophyta</taxon>
        <taxon>Tracheophyta</taxon>
        <taxon>Spermatophyta</taxon>
        <taxon>Magnoliopsida</taxon>
        <taxon>eudicotyledons</taxon>
        <taxon>Gunneridae</taxon>
        <taxon>Pentapetalae</taxon>
        <taxon>Saxifragales</taxon>
        <taxon>Altingiaceae</taxon>
        <taxon>Liquidambar</taxon>
    </lineage>
</organism>
<name>A0AAP0WZT2_LIQFO</name>
<dbReference type="InterPro" id="IPR002156">
    <property type="entry name" value="RNaseH_domain"/>
</dbReference>
<evidence type="ECO:0000313" key="3">
    <source>
        <dbReference type="Proteomes" id="UP001415857"/>
    </source>
</evidence>
<dbReference type="Pfam" id="PF13456">
    <property type="entry name" value="RVT_3"/>
    <property type="match status" value="1"/>
</dbReference>
<dbReference type="InterPro" id="IPR044730">
    <property type="entry name" value="RNase_H-like_dom_plant"/>
</dbReference>
<comment type="caution">
    <text evidence="2">The sequence shown here is derived from an EMBL/GenBank/DDBJ whole genome shotgun (WGS) entry which is preliminary data.</text>
</comment>
<dbReference type="InterPro" id="IPR012337">
    <property type="entry name" value="RNaseH-like_sf"/>
</dbReference>
<evidence type="ECO:0000259" key="1">
    <source>
        <dbReference type="Pfam" id="PF13456"/>
    </source>
</evidence>
<dbReference type="PANTHER" id="PTHR47723">
    <property type="entry name" value="OS05G0353850 PROTEIN"/>
    <property type="match status" value="1"/>
</dbReference>
<dbReference type="AlphaFoldDB" id="A0AAP0WZT2"/>
<reference evidence="2 3" key="1">
    <citation type="journal article" date="2024" name="Plant J.">
        <title>Genome sequences and population genomics reveal climatic adaptation and genomic divergence between two closely related sweetgum species.</title>
        <authorList>
            <person name="Xu W.Q."/>
            <person name="Ren C.Q."/>
            <person name="Zhang X.Y."/>
            <person name="Comes H.P."/>
            <person name="Liu X.H."/>
            <person name="Li Y.G."/>
            <person name="Kettle C.J."/>
            <person name="Jalonen R."/>
            <person name="Gaisberger H."/>
            <person name="Ma Y.Z."/>
            <person name="Qiu Y.X."/>
        </authorList>
    </citation>
    <scope>NUCLEOTIDE SEQUENCE [LARGE SCALE GENOMIC DNA]</scope>
    <source>
        <strain evidence="2">Hangzhou</strain>
    </source>
</reference>
<feature type="domain" description="RNase H type-1" evidence="1">
    <location>
        <begin position="92"/>
        <end position="204"/>
    </location>
</feature>
<dbReference type="SUPFAM" id="SSF53098">
    <property type="entry name" value="Ribonuclease H-like"/>
    <property type="match status" value="1"/>
</dbReference>
<dbReference type="GO" id="GO:0004523">
    <property type="term" value="F:RNA-DNA hybrid ribonuclease activity"/>
    <property type="evidence" value="ECO:0007669"/>
    <property type="project" value="InterPro"/>
</dbReference>
<dbReference type="GO" id="GO:0003676">
    <property type="term" value="F:nucleic acid binding"/>
    <property type="evidence" value="ECO:0007669"/>
    <property type="project" value="InterPro"/>
</dbReference>
<dbReference type="InterPro" id="IPR053151">
    <property type="entry name" value="RNase_H-like"/>
</dbReference>
<protein>
    <recommendedName>
        <fullName evidence="1">RNase H type-1 domain-containing protein</fullName>
    </recommendedName>
</protein>
<dbReference type="EMBL" id="JBBPBK010000005">
    <property type="protein sequence ID" value="KAK9285427.1"/>
    <property type="molecule type" value="Genomic_DNA"/>
</dbReference>
<dbReference type="Gene3D" id="3.30.420.10">
    <property type="entry name" value="Ribonuclease H-like superfamily/Ribonuclease H"/>
    <property type="match status" value="1"/>
</dbReference>
<sequence>MFFAIILSIWLARNEIIFKGKAFHWVEIAELAIYRMSIWIKGKFEDIPYSVEDFRCNIDSVRNFKGVSGLRKARGVVAWVQPILGWMKFNVDGSSIGGVLRDDKGCFRCVFSEPIGVMDSNVAELMAIRKALNLFADSIWASSSKLIVASDSVVALAWVSGKEAIPWKLRFVFNDIGSLQSRISGVLYTRLLREGNMVADHFAKGGICRSVPFLAWFWVFKSGG</sequence>